<feature type="region of interest" description="Disordered" evidence="1">
    <location>
        <begin position="131"/>
        <end position="215"/>
    </location>
</feature>
<protein>
    <submittedName>
        <fullName evidence="2">Uncharacterized protein</fullName>
    </submittedName>
</protein>
<dbReference type="EMBL" id="CADEAL010003413">
    <property type="protein sequence ID" value="CAB1444601.1"/>
    <property type="molecule type" value="Genomic_DNA"/>
</dbReference>
<evidence type="ECO:0000313" key="2">
    <source>
        <dbReference type="EMBL" id="CAB1444601.1"/>
    </source>
</evidence>
<comment type="caution">
    <text evidence="2">The sequence shown here is derived from an EMBL/GenBank/DDBJ whole genome shotgun (WGS) entry which is preliminary data.</text>
</comment>
<proteinExistence type="predicted"/>
<keyword evidence="3" id="KW-1185">Reference proteome</keyword>
<feature type="compositionally biased region" description="Polar residues" evidence="1">
    <location>
        <begin position="137"/>
        <end position="146"/>
    </location>
</feature>
<gene>
    <name evidence="2" type="ORF">PLEPLA_LOCUS32317</name>
</gene>
<accession>A0A9N7V5Q5</accession>
<feature type="compositionally biased region" description="Basic and acidic residues" evidence="1">
    <location>
        <begin position="165"/>
        <end position="177"/>
    </location>
</feature>
<dbReference type="Proteomes" id="UP001153269">
    <property type="component" value="Unassembled WGS sequence"/>
</dbReference>
<feature type="compositionally biased region" description="Basic residues" evidence="1">
    <location>
        <begin position="178"/>
        <end position="188"/>
    </location>
</feature>
<dbReference type="AlphaFoldDB" id="A0A9N7V5Q5"/>
<evidence type="ECO:0000313" key="3">
    <source>
        <dbReference type="Proteomes" id="UP001153269"/>
    </source>
</evidence>
<name>A0A9N7V5Q5_PLEPL</name>
<reference evidence="2" key="1">
    <citation type="submission" date="2020-03" db="EMBL/GenBank/DDBJ databases">
        <authorList>
            <person name="Weist P."/>
        </authorList>
    </citation>
    <scope>NUCLEOTIDE SEQUENCE</scope>
</reference>
<evidence type="ECO:0000256" key="1">
    <source>
        <dbReference type="SAM" id="MobiDB-lite"/>
    </source>
</evidence>
<organism evidence="2 3">
    <name type="scientific">Pleuronectes platessa</name>
    <name type="common">European plaice</name>
    <dbReference type="NCBI Taxonomy" id="8262"/>
    <lineage>
        <taxon>Eukaryota</taxon>
        <taxon>Metazoa</taxon>
        <taxon>Chordata</taxon>
        <taxon>Craniata</taxon>
        <taxon>Vertebrata</taxon>
        <taxon>Euteleostomi</taxon>
        <taxon>Actinopterygii</taxon>
        <taxon>Neopterygii</taxon>
        <taxon>Teleostei</taxon>
        <taxon>Neoteleostei</taxon>
        <taxon>Acanthomorphata</taxon>
        <taxon>Carangaria</taxon>
        <taxon>Pleuronectiformes</taxon>
        <taxon>Pleuronectoidei</taxon>
        <taxon>Pleuronectidae</taxon>
        <taxon>Pleuronectes</taxon>
    </lineage>
</organism>
<sequence>MTTGHRATDRQTQATISRELKLEAACGHSISACSIVHIGVYKGDITHALPSIDPWVPWPGRRVVGGGGRAPPPKKESVPVSLGASRGEAAGAAAAAAAAWLAGSCAGLRLAARTVELQQCGMMMSREQERRVAQCVPRSSTPNNTGAFKATRIPPLGEEEEGGEEREKEERKKEEMRGRRRGRRRSRGRREEGGEEEGEERKEETRGRRGGRRRR</sequence>